<organism evidence="1 2">
    <name type="scientific">Caerostris extrusa</name>
    <name type="common">Bark spider</name>
    <name type="synonym">Caerostris bankana</name>
    <dbReference type="NCBI Taxonomy" id="172846"/>
    <lineage>
        <taxon>Eukaryota</taxon>
        <taxon>Metazoa</taxon>
        <taxon>Ecdysozoa</taxon>
        <taxon>Arthropoda</taxon>
        <taxon>Chelicerata</taxon>
        <taxon>Arachnida</taxon>
        <taxon>Araneae</taxon>
        <taxon>Araneomorphae</taxon>
        <taxon>Entelegynae</taxon>
        <taxon>Araneoidea</taxon>
        <taxon>Araneidae</taxon>
        <taxon>Caerostris</taxon>
    </lineage>
</organism>
<gene>
    <name evidence="1" type="ORF">CEXT_504151</name>
</gene>
<keyword evidence="2" id="KW-1185">Reference proteome</keyword>
<dbReference type="AlphaFoldDB" id="A0AAV4NYZ2"/>
<name>A0AAV4NYZ2_CAEEX</name>
<evidence type="ECO:0000313" key="1">
    <source>
        <dbReference type="EMBL" id="GIX90100.1"/>
    </source>
</evidence>
<accession>A0AAV4NYZ2</accession>
<dbReference type="Proteomes" id="UP001054945">
    <property type="component" value="Unassembled WGS sequence"/>
</dbReference>
<comment type="caution">
    <text evidence="1">The sequence shown here is derived from an EMBL/GenBank/DDBJ whole genome shotgun (WGS) entry which is preliminary data.</text>
</comment>
<protein>
    <submittedName>
        <fullName evidence="1">Uncharacterized protein</fullName>
    </submittedName>
</protein>
<proteinExistence type="predicted"/>
<evidence type="ECO:0000313" key="2">
    <source>
        <dbReference type="Proteomes" id="UP001054945"/>
    </source>
</evidence>
<reference evidence="1 2" key="1">
    <citation type="submission" date="2021-06" db="EMBL/GenBank/DDBJ databases">
        <title>Caerostris extrusa draft genome.</title>
        <authorList>
            <person name="Kono N."/>
            <person name="Arakawa K."/>
        </authorList>
    </citation>
    <scope>NUCLEOTIDE SEQUENCE [LARGE SCALE GENOMIC DNA]</scope>
</reference>
<dbReference type="EMBL" id="BPLR01021475">
    <property type="protein sequence ID" value="GIX90100.1"/>
    <property type="molecule type" value="Genomic_DNA"/>
</dbReference>
<sequence length="137" mass="15744">MRHLHIKRFFLGKGQFTKTSTFEKMEGLRLHLKAIPKTKMGNKNKGEGVVSFSPTRVQFRIFPPFDWPVISRIYNKTKHRSKRKGQFTKTLKFGENGRPKAAFESYPRNKTGKIRGWGGILLSPPPTGVQLSYRPSP</sequence>